<organism evidence="1 2">
    <name type="scientific">Arthrobacter woluwensis</name>
    <dbReference type="NCBI Taxonomy" id="156980"/>
    <lineage>
        <taxon>Bacteria</taxon>
        <taxon>Bacillati</taxon>
        <taxon>Actinomycetota</taxon>
        <taxon>Actinomycetes</taxon>
        <taxon>Micrococcales</taxon>
        <taxon>Micrococcaceae</taxon>
        <taxon>Arthrobacter</taxon>
    </lineage>
</organism>
<dbReference type="Proteomes" id="UP000182652">
    <property type="component" value="Unassembled WGS sequence"/>
</dbReference>
<dbReference type="EMBL" id="FNSN01000003">
    <property type="protein sequence ID" value="SEC03765.1"/>
    <property type="molecule type" value="Genomic_DNA"/>
</dbReference>
<dbReference type="InterPro" id="IPR025412">
    <property type="entry name" value="DUF4304"/>
</dbReference>
<gene>
    <name evidence="1" type="ORF">SAMN04489745_1905</name>
</gene>
<evidence type="ECO:0008006" key="3">
    <source>
        <dbReference type="Google" id="ProtNLM"/>
    </source>
</evidence>
<evidence type="ECO:0000313" key="2">
    <source>
        <dbReference type="Proteomes" id="UP000182652"/>
    </source>
</evidence>
<proteinExistence type="predicted"/>
<dbReference type="RefSeq" id="WP_066212089.1">
    <property type="nucleotide sequence ID" value="NZ_FNSN01000003.1"/>
</dbReference>
<dbReference type="AlphaFoldDB" id="A0A1H4P8T9"/>
<keyword evidence="2" id="KW-1185">Reference proteome</keyword>
<accession>A0A1H4P8T9</accession>
<evidence type="ECO:0000313" key="1">
    <source>
        <dbReference type="EMBL" id="SEC03765.1"/>
    </source>
</evidence>
<reference evidence="1 2" key="1">
    <citation type="submission" date="2016-10" db="EMBL/GenBank/DDBJ databases">
        <authorList>
            <person name="de Groot N.N."/>
        </authorList>
    </citation>
    <scope>NUCLEOTIDE SEQUENCE [LARGE SCALE GENOMIC DNA]</scope>
    <source>
        <strain evidence="1 2">DSM 10495</strain>
    </source>
</reference>
<name>A0A1H4P8T9_9MICC</name>
<protein>
    <recommendedName>
        <fullName evidence="3">DUF4304 domain-containing protein</fullName>
    </recommendedName>
</protein>
<sequence length="202" mass="22370">MSELEARFDALVAGVVVPALKPLGYRKRKLSWSRETPEAVHGITLQRSQGNAPDHLRFYVEVSAYVPDFARTVGATVPDRLEKATPQYSRRFESVIDWPGQWIDLESWTDEDLHPAFGEALLQLDGHLAAIDTAPALAEALRSGGPLNLDLFAWWCATGNTEEQAAQLAAAQVEFGQEDRWPRLLAQFERTAGRFGVVLPSG</sequence>
<dbReference type="Pfam" id="PF14137">
    <property type="entry name" value="DUF4304"/>
    <property type="match status" value="1"/>
</dbReference>